<dbReference type="NCBIfam" id="TIGR01182">
    <property type="entry name" value="eda"/>
    <property type="match status" value="1"/>
</dbReference>
<evidence type="ECO:0000256" key="2">
    <source>
        <dbReference type="ARBA" id="ARBA00006906"/>
    </source>
</evidence>
<gene>
    <name evidence="6" type="primary">eda</name>
    <name evidence="6" type="ORF">H5V44_03365</name>
</gene>
<dbReference type="Pfam" id="PF01081">
    <property type="entry name" value="Aldolase"/>
    <property type="match status" value="1"/>
</dbReference>
<dbReference type="InterPro" id="IPR013785">
    <property type="entry name" value="Aldolase_TIM"/>
</dbReference>
<keyword evidence="4 6" id="KW-0456">Lyase</keyword>
<organism evidence="6 7">
    <name type="scientific">Halobellus ruber</name>
    <dbReference type="NCBI Taxonomy" id="2761102"/>
    <lineage>
        <taxon>Archaea</taxon>
        <taxon>Methanobacteriati</taxon>
        <taxon>Methanobacteriota</taxon>
        <taxon>Stenosarchaea group</taxon>
        <taxon>Halobacteria</taxon>
        <taxon>Halobacteriales</taxon>
        <taxon>Haloferacaceae</taxon>
        <taxon>Halobellus</taxon>
    </lineage>
</organism>
<comment type="caution">
    <text evidence="6">The sequence shown here is derived from an EMBL/GenBank/DDBJ whole genome shotgun (WGS) entry which is preliminary data.</text>
</comment>
<keyword evidence="7" id="KW-1185">Reference proteome</keyword>
<dbReference type="Gene3D" id="3.20.20.70">
    <property type="entry name" value="Aldolase class I"/>
    <property type="match status" value="1"/>
</dbReference>
<evidence type="ECO:0000256" key="1">
    <source>
        <dbReference type="ARBA" id="ARBA00004761"/>
    </source>
</evidence>
<evidence type="ECO:0000256" key="5">
    <source>
        <dbReference type="ARBA" id="ARBA00023277"/>
    </source>
</evidence>
<dbReference type="InterPro" id="IPR000887">
    <property type="entry name" value="Aldlse_KDPG_KHG"/>
</dbReference>
<accession>A0A7J9SEG4</accession>
<dbReference type="InterPro" id="IPR031338">
    <property type="entry name" value="KDPG/KHG_AS_2"/>
</dbReference>
<dbReference type="CDD" id="cd00452">
    <property type="entry name" value="KDPG_aldolase"/>
    <property type="match status" value="1"/>
</dbReference>
<proteinExistence type="inferred from homology"/>
<evidence type="ECO:0000256" key="3">
    <source>
        <dbReference type="ARBA" id="ARBA00011233"/>
    </source>
</evidence>
<dbReference type="PANTHER" id="PTHR30246">
    <property type="entry name" value="2-KETO-3-DEOXY-6-PHOSPHOGLUCONATE ALDOLASE"/>
    <property type="match status" value="1"/>
</dbReference>
<comment type="similarity">
    <text evidence="2">Belongs to the KHG/KDPG aldolase family.</text>
</comment>
<dbReference type="GO" id="GO:0008675">
    <property type="term" value="F:2-dehydro-3-deoxy-phosphogluconate aldolase activity"/>
    <property type="evidence" value="ECO:0007669"/>
    <property type="project" value="UniProtKB-EC"/>
</dbReference>
<dbReference type="SUPFAM" id="SSF51569">
    <property type="entry name" value="Aldolase"/>
    <property type="match status" value="1"/>
</dbReference>
<dbReference type="EC" id="4.1.3.16" evidence="6"/>
<evidence type="ECO:0000256" key="4">
    <source>
        <dbReference type="ARBA" id="ARBA00023239"/>
    </source>
</evidence>
<keyword evidence="5" id="KW-0119">Carbohydrate metabolism</keyword>
<dbReference type="PANTHER" id="PTHR30246:SF1">
    <property type="entry name" value="2-DEHYDRO-3-DEOXY-6-PHOSPHOGALACTONATE ALDOLASE-RELATED"/>
    <property type="match status" value="1"/>
</dbReference>
<dbReference type="EMBL" id="JACKXD010000001">
    <property type="protein sequence ID" value="MBB6645344.1"/>
    <property type="molecule type" value="Genomic_DNA"/>
</dbReference>
<sequence>MVTLDTNEATERLVDSGVVAVMRGADPDTAVEVAAALHDGGVTAFEITADTPDAMELIADVSASFDESAAIVGAGTVLDSETAHSAITSGAEFVVGPTFDPGTVETCNRYGVPVAPGALTPTEALTAYEAGADIVKLFPASSMGPGHLSSIAGPLPQIPLMPTGGIDVDNVADYIEAGAAVVGAGSAIMDAEAIEAGDFESITETAREFTRVIAEARGARGE</sequence>
<evidence type="ECO:0000313" key="7">
    <source>
        <dbReference type="Proteomes" id="UP000546257"/>
    </source>
</evidence>
<comment type="subunit">
    <text evidence="3">Homotrimer.</text>
</comment>
<protein>
    <submittedName>
        <fullName evidence="6">Bifunctional 4-hydroxy-2-oxoglutarate aldolase/2-dehydro-3-deoxy-phosphogluconate aldolase</fullName>
        <ecNumber evidence="6">4.1.2.14</ecNumber>
        <ecNumber evidence="6">4.1.3.16</ecNumber>
    </submittedName>
</protein>
<comment type="pathway">
    <text evidence="1">Carbohydrate acid metabolism.</text>
</comment>
<dbReference type="EC" id="4.1.2.14" evidence="6"/>
<dbReference type="AlphaFoldDB" id="A0A7J9SEG4"/>
<dbReference type="Proteomes" id="UP000546257">
    <property type="component" value="Unassembled WGS sequence"/>
</dbReference>
<dbReference type="RefSeq" id="WP_185191705.1">
    <property type="nucleotide sequence ID" value="NZ_JACKXD010000001.1"/>
</dbReference>
<dbReference type="PROSITE" id="PS00160">
    <property type="entry name" value="ALDOLASE_KDPG_KHG_2"/>
    <property type="match status" value="1"/>
</dbReference>
<name>A0A7J9SEG4_9EURY</name>
<dbReference type="GO" id="GO:0008700">
    <property type="term" value="F:(R,S)-4-hydroxy-2-oxoglutarate aldolase activity"/>
    <property type="evidence" value="ECO:0007669"/>
    <property type="project" value="UniProtKB-EC"/>
</dbReference>
<reference evidence="6 7" key="1">
    <citation type="submission" date="2020-08" db="EMBL/GenBank/DDBJ databases">
        <authorList>
            <person name="Seo M.-J."/>
        </authorList>
    </citation>
    <scope>NUCLEOTIDE SEQUENCE [LARGE SCALE GENOMIC DNA]</scope>
    <source>
        <strain evidence="6 7">MBLA0160</strain>
    </source>
</reference>
<evidence type="ECO:0000313" key="6">
    <source>
        <dbReference type="EMBL" id="MBB6645344.1"/>
    </source>
</evidence>